<dbReference type="SFLD" id="SFLDS00029">
    <property type="entry name" value="Radical_SAM"/>
    <property type="match status" value="1"/>
</dbReference>
<dbReference type="SFLD" id="SFLDG01067">
    <property type="entry name" value="SPASM/twitch_domain_containing"/>
    <property type="match status" value="1"/>
</dbReference>
<accession>A0A3Q9HQZ7</accession>
<feature type="domain" description="Radical SAM core" evidence="6">
    <location>
        <begin position="7"/>
        <end position="169"/>
    </location>
</feature>
<dbReference type="Gene3D" id="3.20.20.70">
    <property type="entry name" value="Aldolase class I"/>
    <property type="match status" value="1"/>
</dbReference>
<evidence type="ECO:0000259" key="6">
    <source>
        <dbReference type="Pfam" id="PF04055"/>
    </source>
</evidence>
<keyword evidence="4" id="KW-0411">Iron-sulfur</keyword>
<dbReference type="EMBL" id="CP016379">
    <property type="protein sequence ID" value="AZR73709.1"/>
    <property type="molecule type" value="Genomic_DNA"/>
</dbReference>
<proteinExistence type="inferred from homology"/>
<dbReference type="InterPro" id="IPR007197">
    <property type="entry name" value="rSAM"/>
</dbReference>
<dbReference type="AlphaFoldDB" id="A0A3Q9HQZ7"/>
<keyword evidence="1" id="KW-0949">S-adenosyl-L-methionine</keyword>
<evidence type="ECO:0000256" key="4">
    <source>
        <dbReference type="ARBA" id="ARBA00023014"/>
    </source>
</evidence>
<dbReference type="GO" id="GO:0016491">
    <property type="term" value="F:oxidoreductase activity"/>
    <property type="evidence" value="ECO:0007669"/>
    <property type="project" value="InterPro"/>
</dbReference>
<dbReference type="GO" id="GO:0046872">
    <property type="term" value="F:metal ion binding"/>
    <property type="evidence" value="ECO:0007669"/>
    <property type="project" value="UniProtKB-KW"/>
</dbReference>
<evidence type="ECO:0000313" key="7">
    <source>
        <dbReference type="EMBL" id="AZR73709.1"/>
    </source>
</evidence>
<dbReference type="PANTHER" id="PTHR43273">
    <property type="entry name" value="ANAEROBIC SULFATASE-MATURATING ENZYME HOMOLOG ASLB-RELATED"/>
    <property type="match status" value="1"/>
</dbReference>
<name>A0A3Q9HQZ7_9FIRM</name>
<evidence type="ECO:0000313" key="8">
    <source>
        <dbReference type="Proteomes" id="UP000267250"/>
    </source>
</evidence>
<dbReference type="InterPro" id="IPR013785">
    <property type="entry name" value="Aldolase_TIM"/>
</dbReference>
<dbReference type="SUPFAM" id="SSF102114">
    <property type="entry name" value="Radical SAM enzymes"/>
    <property type="match status" value="1"/>
</dbReference>
<organism evidence="7 8">
    <name type="scientific">Anoxybacter fermentans</name>
    <dbReference type="NCBI Taxonomy" id="1323375"/>
    <lineage>
        <taxon>Bacteria</taxon>
        <taxon>Bacillati</taxon>
        <taxon>Bacillota</taxon>
        <taxon>Clostridia</taxon>
        <taxon>Halanaerobiales</taxon>
        <taxon>Anoxybacter</taxon>
    </lineage>
</organism>
<reference evidence="7 8" key="1">
    <citation type="submission" date="2016-07" db="EMBL/GenBank/DDBJ databases">
        <title>Genome and transcriptome analysis of iron-reducing fermentative bacteria Anoxybacter fermentans.</title>
        <authorList>
            <person name="Zeng X."/>
            <person name="Shao Z."/>
        </authorList>
    </citation>
    <scope>NUCLEOTIDE SEQUENCE [LARGE SCALE GENOMIC DNA]</scope>
    <source>
        <strain evidence="7 8">DY22613</strain>
    </source>
</reference>
<sequence length="398" mass="46582">MHSLTLIITEKCNSQCKYCYESNKRAQGLKRDMVLDDFITGFSKILKYVGVIGTIQFFGGEATLKVDLIKQIDEYLDKVVEAKIYKKKPTYAFSINLLELPDSFKKLLKKLQEGGHDFYISTSIDGDQKIHDANRLAKGIDSPYLRIVKNYKTLKSMGIDLKAITCVFNQVHLERNISILDNILHLSKEFQPERITVLSAQKSPGLEVELSYFYQLYLDAVHSAFNKIICKKPDYKFVGPFLKGIVFKWIYLEDKDVAFYACPTKIRDFTIFPQGGLSNCPDEFYQGFDYKINVYDENFQDEIHNFIDMNKHNLYKDHLRIQCKECKIKKLCTYCPHYSELYETFCKFNISLVHNVFEKINILIENGEYEFFADLLGLKDYEKRKLIEIFNKYKKDVI</sequence>
<evidence type="ECO:0000256" key="5">
    <source>
        <dbReference type="ARBA" id="ARBA00023601"/>
    </source>
</evidence>
<dbReference type="InterPro" id="IPR023867">
    <property type="entry name" value="Sulphatase_maturase_rSAM"/>
</dbReference>
<dbReference type="PANTHER" id="PTHR43273:SF3">
    <property type="entry name" value="ANAEROBIC SULFATASE-MATURATING ENZYME HOMOLOG ASLB-RELATED"/>
    <property type="match status" value="1"/>
</dbReference>
<protein>
    <recommendedName>
        <fullName evidence="6">Radical SAM core domain-containing protein</fullName>
    </recommendedName>
</protein>
<dbReference type="RefSeq" id="WP_127017056.1">
    <property type="nucleotide sequence ID" value="NZ_CP016379.1"/>
</dbReference>
<evidence type="ECO:0000256" key="1">
    <source>
        <dbReference type="ARBA" id="ARBA00022691"/>
    </source>
</evidence>
<dbReference type="GO" id="GO:0051536">
    <property type="term" value="F:iron-sulfur cluster binding"/>
    <property type="evidence" value="ECO:0007669"/>
    <property type="project" value="UniProtKB-KW"/>
</dbReference>
<dbReference type="Pfam" id="PF04055">
    <property type="entry name" value="Radical_SAM"/>
    <property type="match status" value="1"/>
</dbReference>
<keyword evidence="8" id="KW-1185">Reference proteome</keyword>
<dbReference type="OrthoDB" id="9808591at2"/>
<comment type="similarity">
    <text evidence="5">Belongs to the radical SAM superfamily. Anaerobic sulfatase-maturating enzyme family.</text>
</comment>
<keyword evidence="2" id="KW-0479">Metal-binding</keyword>
<keyword evidence="3" id="KW-0408">Iron</keyword>
<dbReference type="KEGG" id="aft:BBF96_10130"/>
<gene>
    <name evidence="7" type="ORF">BBF96_10130</name>
</gene>
<evidence type="ECO:0000256" key="3">
    <source>
        <dbReference type="ARBA" id="ARBA00023004"/>
    </source>
</evidence>
<dbReference type="InterPro" id="IPR058240">
    <property type="entry name" value="rSAM_sf"/>
</dbReference>
<dbReference type="Proteomes" id="UP000267250">
    <property type="component" value="Chromosome"/>
</dbReference>
<evidence type="ECO:0000256" key="2">
    <source>
        <dbReference type="ARBA" id="ARBA00022723"/>
    </source>
</evidence>